<evidence type="ECO:0000256" key="6">
    <source>
        <dbReference type="ARBA" id="ARBA00022989"/>
    </source>
</evidence>
<keyword evidence="5 8" id="KW-0812">Transmembrane</keyword>
<evidence type="ECO:0000256" key="3">
    <source>
        <dbReference type="ARBA" id="ARBA00022448"/>
    </source>
</evidence>
<feature type="transmembrane region" description="Helical" evidence="8">
    <location>
        <begin position="29"/>
        <end position="47"/>
    </location>
</feature>
<protein>
    <submittedName>
        <fullName evidence="9">4-azaleucine resistance transporter AzlC</fullName>
    </submittedName>
</protein>
<keyword evidence="7 8" id="KW-0472">Membrane</keyword>
<keyword evidence="3" id="KW-0813">Transport</keyword>
<feature type="transmembrane region" description="Helical" evidence="8">
    <location>
        <begin position="179"/>
        <end position="196"/>
    </location>
</feature>
<comment type="subcellular location">
    <subcellularLocation>
        <location evidence="1">Cell membrane</location>
        <topology evidence="1">Multi-pass membrane protein</topology>
    </subcellularLocation>
</comment>
<accession>A0ABS4GRL7</accession>
<dbReference type="RefSeq" id="WP_209810939.1">
    <property type="nucleotide sequence ID" value="NZ_JAGGKT010000008.1"/>
</dbReference>
<evidence type="ECO:0000313" key="10">
    <source>
        <dbReference type="Proteomes" id="UP001519343"/>
    </source>
</evidence>
<comment type="caution">
    <text evidence="9">The sequence shown here is derived from an EMBL/GenBank/DDBJ whole genome shotgun (WGS) entry which is preliminary data.</text>
</comment>
<feature type="transmembrane region" description="Helical" evidence="8">
    <location>
        <begin position="143"/>
        <end position="167"/>
    </location>
</feature>
<evidence type="ECO:0000256" key="5">
    <source>
        <dbReference type="ARBA" id="ARBA00022692"/>
    </source>
</evidence>
<keyword evidence="4" id="KW-1003">Cell membrane</keyword>
<dbReference type="Proteomes" id="UP001519343">
    <property type="component" value="Unassembled WGS sequence"/>
</dbReference>
<evidence type="ECO:0000313" key="9">
    <source>
        <dbReference type="EMBL" id="MBP1932911.1"/>
    </source>
</evidence>
<evidence type="ECO:0000256" key="4">
    <source>
        <dbReference type="ARBA" id="ARBA00022475"/>
    </source>
</evidence>
<dbReference type="PANTHER" id="PTHR34979">
    <property type="entry name" value="INNER MEMBRANE PROTEIN YGAZ"/>
    <property type="match status" value="1"/>
</dbReference>
<feature type="transmembrane region" description="Helical" evidence="8">
    <location>
        <begin position="59"/>
        <end position="81"/>
    </location>
</feature>
<dbReference type="Pfam" id="PF03591">
    <property type="entry name" value="AzlC"/>
    <property type="match status" value="1"/>
</dbReference>
<evidence type="ECO:0000256" key="2">
    <source>
        <dbReference type="ARBA" id="ARBA00010735"/>
    </source>
</evidence>
<evidence type="ECO:0000256" key="1">
    <source>
        <dbReference type="ARBA" id="ARBA00004651"/>
    </source>
</evidence>
<sequence length="253" mass="26793">MQVNKDVLVPSTAPIANNKKAELLAGLKAGLPIALGYIPIAIAFGLLAKATGIPNHISLMMSFFVYAGASQFVAVNLLGLAAGYSEIILTTFILNLRHILMSASLNQRILQPAEKGILAVLSYGITDETFSVASLQKKQKLSVYFLLALNLAAFLAWNIGTAMGIFLAEGLPEELKSSMGIALYAMFVGLLVPSLGKSRPILIVSLLAAVLHSILHWIPFFSNLSTGWAIVLSTVLAALAGSLLFPEGGEKGE</sequence>
<evidence type="ECO:0000256" key="7">
    <source>
        <dbReference type="ARBA" id="ARBA00023136"/>
    </source>
</evidence>
<keyword evidence="6 8" id="KW-1133">Transmembrane helix</keyword>
<reference evidence="9 10" key="1">
    <citation type="submission" date="2021-03" db="EMBL/GenBank/DDBJ databases">
        <title>Genomic Encyclopedia of Type Strains, Phase IV (KMG-IV): sequencing the most valuable type-strain genomes for metagenomic binning, comparative biology and taxonomic classification.</title>
        <authorList>
            <person name="Goeker M."/>
        </authorList>
    </citation>
    <scope>NUCLEOTIDE SEQUENCE [LARGE SCALE GENOMIC DNA]</scope>
    <source>
        <strain evidence="9 10">DSM 24738</strain>
    </source>
</reference>
<comment type="similarity">
    <text evidence="2">Belongs to the AzlC family.</text>
</comment>
<proteinExistence type="inferred from homology"/>
<evidence type="ECO:0000256" key="8">
    <source>
        <dbReference type="SAM" id="Phobius"/>
    </source>
</evidence>
<feature type="transmembrane region" description="Helical" evidence="8">
    <location>
        <begin position="201"/>
        <end position="220"/>
    </location>
</feature>
<keyword evidence="10" id="KW-1185">Reference proteome</keyword>
<organism evidence="9 10">
    <name type="scientific">Ammoniphilus resinae</name>
    <dbReference type="NCBI Taxonomy" id="861532"/>
    <lineage>
        <taxon>Bacteria</taxon>
        <taxon>Bacillati</taxon>
        <taxon>Bacillota</taxon>
        <taxon>Bacilli</taxon>
        <taxon>Bacillales</taxon>
        <taxon>Paenibacillaceae</taxon>
        <taxon>Aneurinibacillus group</taxon>
        <taxon>Ammoniphilus</taxon>
    </lineage>
</organism>
<dbReference type="EMBL" id="JAGGKT010000008">
    <property type="protein sequence ID" value="MBP1932911.1"/>
    <property type="molecule type" value="Genomic_DNA"/>
</dbReference>
<feature type="transmembrane region" description="Helical" evidence="8">
    <location>
        <begin position="226"/>
        <end position="245"/>
    </location>
</feature>
<dbReference type="InterPro" id="IPR011606">
    <property type="entry name" value="Brnchd-chn_aa_trnsp_permease"/>
</dbReference>
<gene>
    <name evidence="9" type="ORF">J2Z37_002922</name>
</gene>
<name>A0ABS4GRL7_9BACL</name>
<dbReference type="PANTHER" id="PTHR34979:SF1">
    <property type="entry name" value="INNER MEMBRANE PROTEIN YGAZ"/>
    <property type="match status" value="1"/>
</dbReference>